<dbReference type="AlphaFoldDB" id="A0A4U5P8V8"/>
<evidence type="ECO:0008006" key="13">
    <source>
        <dbReference type="Google" id="ProtNLM"/>
    </source>
</evidence>
<evidence type="ECO:0000256" key="7">
    <source>
        <dbReference type="PIRSR" id="PIRSR600175-1"/>
    </source>
</evidence>
<organism evidence="11 12">
    <name type="scientific">Steinernema carpocapsae</name>
    <name type="common">Entomopathogenic nematode</name>
    <dbReference type="NCBI Taxonomy" id="34508"/>
    <lineage>
        <taxon>Eukaryota</taxon>
        <taxon>Metazoa</taxon>
        <taxon>Ecdysozoa</taxon>
        <taxon>Nematoda</taxon>
        <taxon>Chromadorea</taxon>
        <taxon>Rhabditida</taxon>
        <taxon>Tylenchina</taxon>
        <taxon>Panagrolaimomorpha</taxon>
        <taxon>Strongyloidoidea</taxon>
        <taxon>Steinernematidae</taxon>
        <taxon>Steinernema</taxon>
    </lineage>
</organism>
<reference evidence="11 12" key="2">
    <citation type="journal article" date="2019" name="G3 (Bethesda)">
        <title>Hybrid Assembly of the Genome of the Entomopathogenic Nematode Steinernema carpocapsae Identifies the X-Chromosome.</title>
        <authorList>
            <person name="Serra L."/>
            <person name="Macchietto M."/>
            <person name="Macias-Munoz A."/>
            <person name="McGill C.J."/>
            <person name="Rodriguez I.M."/>
            <person name="Rodriguez B."/>
            <person name="Murad R."/>
            <person name="Mortazavi A."/>
        </authorList>
    </citation>
    <scope>NUCLEOTIDE SEQUENCE [LARGE SCALE GENOMIC DNA]</scope>
    <source>
        <strain evidence="11 12">ALL</strain>
    </source>
</reference>
<gene>
    <name evidence="11" type="ORF">L596_007315</name>
</gene>
<evidence type="ECO:0000256" key="2">
    <source>
        <dbReference type="ARBA" id="ARBA00022448"/>
    </source>
</evidence>
<dbReference type="PRINTS" id="PR00176">
    <property type="entry name" value="NANEUSMPORT"/>
</dbReference>
<keyword evidence="7" id="KW-0915">Sodium</keyword>
<feature type="compositionally biased region" description="Polar residues" evidence="9">
    <location>
        <begin position="1"/>
        <end position="19"/>
    </location>
</feature>
<accession>A0A4U5P8V8</accession>
<evidence type="ECO:0000313" key="11">
    <source>
        <dbReference type="EMBL" id="TKR92717.1"/>
    </source>
</evidence>
<keyword evidence="5 10" id="KW-1133">Transmembrane helix</keyword>
<keyword evidence="2" id="KW-0813">Transport</keyword>
<feature type="transmembrane region" description="Helical" evidence="10">
    <location>
        <begin position="449"/>
        <end position="470"/>
    </location>
</feature>
<dbReference type="STRING" id="34508.A0A4U5P8V8"/>
<dbReference type="PANTHER" id="PTHR11616">
    <property type="entry name" value="SODIUM/CHLORIDE DEPENDENT TRANSPORTER"/>
    <property type="match status" value="1"/>
</dbReference>
<evidence type="ECO:0000256" key="9">
    <source>
        <dbReference type="SAM" id="MobiDB-lite"/>
    </source>
</evidence>
<feature type="transmembrane region" description="Helical" evidence="10">
    <location>
        <begin position="237"/>
        <end position="256"/>
    </location>
</feature>
<protein>
    <recommendedName>
        <fullName evidence="13">Transporter</fullName>
    </recommendedName>
</protein>
<dbReference type="PANTHER" id="PTHR11616:SF326">
    <property type="entry name" value="SODIUM-DEPENDENT TRANSPORTER SNF-5"/>
    <property type="match status" value="1"/>
</dbReference>
<feature type="disulfide bond" evidence="8">
    <location>
        <begin position="135"/>
        <end position="144"/>
    </location>
</feature>
<dbReference type="OrthoDB" id="6581954at2759"/>
<feature type="region of interest" description="Disordered" evidence="9">
    <location>
        <begin position="1"/>
        <end position="20"/>
    </location>
</feature>
<reference evidence="11 12" key="1">
    <citation type="journal article" date="2015" name="Genome Biol.">
        <title>Comparative genomics of Steinernema reveals deeply conserved gene regulatory networks.</title>
        <authorList>
            <person name="Dillman A.R."/>
            <person name="Macchietto M."/>
            <person name="Porter C.F."/>
            <person name="Rogers A."/>
            <person name="Williams B."/>
            <person name="Antoshechkin I."/>
            <person name="Lee M.M."/>
            <person name="Goodwin Z."/>
            <person name="Lu X."/>
            <person name="Lewis E.E."/>
            <person name="Goodrich-Blair H."/>
            <person name="Stock S.P."/>
            <person name="Adams B.J."/>
            <person name="Sternberg P.W."/>
            <person name="Mortazavi A."/>
        </authorList>
    </citation>
    <scope>NUCLEOTIDE SEQUENCE [LARGE SCALE GENOMIC DNA]</scope>
    <source>
        <strain evidence="11 12">ALL</strain>
    </source>
</reference>
<evidence type="ECO:0000256" key="5">
    <source>
        <dbReference type="ARBA" id="ARBA00022989"/>
    </source>
</evidence>
<evidence type="ECO:0000256" key="6">
    <source>
        <dbReference type="ARBA" id="ARBA00023136"/>
    </source>
</evidence>
<sequence>MSGTANYSSSSPASGTPWASETFGGSRCSLTKMAEASCSPFSFQTSVPGAFLIPYLLCSFIVGFPVLFLEMSIGQFARTGPATIFRKLAPAFQGIGWGQSSMALLVAIYYNVIVAWTILYLFNIVIGRSGDWGRCDNDFNSPACLSDLHTENCWKEYDENLWKDMVYFNGTCQRDSKGIKGASPSEEYFDSYILLKSDSMNDFGGLNIKVMIALAVAWILTALCLIKGVKMIGRISLFTATVPYVIICILFVRSVTLEGAQVGLDYYLFKPNFSKIRDISTWKNAATHVCYSLAIGFGGLMSLSSFNPRNHNCFQDALIITCADGFMSIFGGTAVFSVLGFMSKKLNKPLEEVVQSGTGLAFIVYPEAMSRMPLSWLWAFLFFAMLFILGISSQFGLAEVTCTAIYDQFPPLRPYKPLIVCVVSLILFLIGLLLCCGSGIYYFTLFNNYSASFGLMLLIALELILVNHIYKYSNYRKDIQSMFGPPRSMFNRIFGPSGYYMSFIWMVVAPLQALVAEFKGRYWTKF</sequence>
<feature type="binding site" evidence="7">
    <location>
        <position position="393"/>
    </location>
    <ligand>
        <name>Na(+)</name>
        <dbReference type="ChEBI" id="CHEBI:29101"/>
        <label>1</label>
    </ligand>
</feature>
<comment type="caution">
    <text evidence="11">The sequence shown here is derived from an EMBL/GenBank/DDBJ whole genome shotgun (WGS) entry which is preliminary data.</text>
</comment>
<dbReference type="CDD" id="cd10324">
    <property type="entry name" value="SLC6sbd"/>
    <property type="match status" value="1"/>
</dbReference>
<evidence type="ECO:0000256" key="4">
    <source>
        <dbReference type="ARBA" id="ARBA00022847"/>
    </source>
</evidence>
<comment type="subcellular location">
    <subcellularLocation>
        <location evidence="1">Membrane</location>
        <topology evidence="1">Multi-pass membrane protein</topology>
    </subcellularLocation>
</comment>
<evidence type="ECO:0000256" key="1">
    <source>
        <dbReference type="ARBA" id="ARBA00004141"/>
    </source>
</evidence>
<keyword evidence="4" id="KW-0769">Symport</keyword>
<proteinExistence type="predicted"/>
<feature type="transmembrane region" description="Helical" evidence="10">
    <location>
        <begin position="206"/>
        <end position="225"/>
    </location>
</feature>
<dbReference type="Proteomes" id="UP000298663">
    <property type="component" value="Unassembled WGS sequence"/>
</dbReference>
<evidence type="ECO:0000256" key="3">
    <source>
        <dbReference type="ARBA" id="ARBA00022692"/>
    </source>
</evidence>
<dbReference type="GO" id="GO:0005886">
    <property type="term" value="C:plasma membrane"/>
    <property type="evidence" value="ECO:0007669"/>
    <property type="project" value="TreeGrafter"/>
</dbReference>
<feature type="transmembrane region" description="Helical" evidence="10">
    <location>
        <begin position="418"/>
        <end position="443"/>
    </location>
</feature>
<keyword evidence="3 10" id="KW-0812">Transmembrane</keyword>
<name>A0A4U5P8V8_STECR</name>
<feature type="transmembrane region" description="Helical" evidence="10">
    <location>
        <begin position="285"/>
        <end position="306"/>
    </location>
</feature>
<feature type="transmembrane region" description="Helical" evidence="10">
    <location>
        <begin position="49"/>
        <end position="69"/>
    </location>
</feature>
<keyword evidence="8" id="KW-1015">Disulfide bond</keyword>
<feature type="transmembrane region" description="Helical" evidence="10">
    <location>
        <begin position="318"/>
        <end position="342"/>
    </location>
</feature>
<dbReference type="SUPFAM" id="SSF161070">
    <property type="entry name" value="SNF-like"/>
    <property type="match status" value="1"/>
</dbReference>
<dbReference type="InterPro" id="IPR037272">
    <property type="entry name" value="SNS_sf"/>
</dbReference>
<dbReference type="Pfam" id="PF00209">
    <property type="entry name" value="SNF"/>
    <property type="match status" value="1"/>
</dbReference>
<feature type="transmembrane region" description="Helical" evidence="10">
    <location>
        <begin position="376"/>
        <end position="397"/>
    </location>
</feature>
<dbReference type="InterPro" id="IPR000175">
    <property type="entry name" value="Na/ntran_symport"/>
</dbReference>
<feature type="binding site" evidence="7">
    <location>
        <position position="389"/>
    </location>
    <ligand>
        <name>Na(+)</name>
        <dbReference type="ChEBI" id="CHEBI:29101"/>
        <label>1</label>
    </ligand>
</feature>
<dbReference type="PROSITE" id="PS50267">
    <property type="entry name" value="NA_NEUROTRAN_SYMP_3"/>
    <property type="match status" value="1"/>
</dbReference>
<keyword evidence="12" id="KW-1185">Reference proteome</keyword>
<feature type="transmembrane region" description="Helical" evidence="10">
    <location>
        <begin position="102"/>
        <end position="122"/>
    </location>
</feature>
<dbReference type="GO" id="GO:0005332">
    <property type="term" value="F:gamma-aminobutyric acid:sodium:chloride symporter activity"/>
    <property type="evidence" value="ECO:0007669"/>
    <property type="project" value="TreeGrafter"/>
</dbReference>
<evidence type="ECO:0000256" key="8">
    <source>
        <dbReference type="PIRSR" id="PIRSR600175-2"/>
    </source>
</evidence>
<dbReference type="GO" id="GO:0046872">
    <property type="term" value="F:metal ion binding"/>
    <property type="evidence" value="ECO:0007669"/>
    <property type="project" value="UniProtKB-KW"/>
</dbReference>
<dbReference type="GO" id="GO:0043005">
    <property type="term" value="C:neuron projection"/>
    <property type="evidence" value="ECO:0007669"/>
    <property type="project" value="TreeGrafter"/>
</dbReference>
<dbReference type="EMBL" id="AZBU02000002">
    <property type="protein sequence ID" value="TKR92717.1"/>
    <property type="molecule type" value="Genomic_DNA"/>
</dbReference>
<keyword evidence="7" id="KW-0479">Metal-binding</keyword>
<evidence type="ECO:0000313" key="12">
    <source>
        <dbReference type="Proteomes" id="UP000298663"/>
    </source>
</evidence>
<feature type="transmembrane region" description="Helical" evidence="10">
    <location>
        <begin position="497"/>
        <end position="516"/>
    </location>
</feature>
<feature type="binding site" evidence="7">
    <location>
        <position position="292"/>
    </location>
    <ligand>
        <name>Na(+)</name>
        <dbReference type="ChEBI" id="CHEBI:29101"/>
        <label>1</label>
    </ligand>
</feature>
<evidence type="ECO:0000256" key="10">
    <source>
        <dbReference type="SAM" id="Phobius"/>
    </source>
</evidence>
<keyword evidence="6 10" id="KW-0472">Membrane</keyword>